<organism evidence="1">
    <name type="scientific">uncultured Chloroflexia bacterium</name>
    <dbReference type="NCBI Taxonomy" id="1672391"/>
    <lineage>
        <taxon>Bacteria</taxon>
        <taxon>Bacillati</taxon>
        <taxon>Chloroflexota</taxon>
        <taxon>Chloroflexia</taxon>
        <taxon>environmental samples</taxon>
    </lineage>
</organism>
<reference evidence="1" key="1">
    <citation type="submission" date="2020-02" db="EMBL/GenBank/DDBJ databases">
        <authorList>
            <person name="Meier V. D."/>
        </authorList>
    </citation>
    <scope>NUCLEOTIDE SEQUENCE</scope>
    <source>
        <strain evidence="1">AVDCRST_MAG26</strain>
    </source>
</reference>
<dbReference type="InterPro" id="IPR036390">
    <property type="entry name" value="WH_DNA-bd_sf"/>
</dbReference>
<dbReference type="InterPro" id="IPR036388">
    <property type="entry name" value="WH-like_DNA-bd_sf"/>
</dbReference>
<protein>
    <recommendedName>
        <fullName evidence="2">HTH arsR-type domain-containing protein</fullName>
    </recommendedName>
</protein>
<dbReference type="EMBL" id="CADCTK010000906">
    <property type="protein sequence ID" value="CAA9288084.1"/>
    <property type="molecule type" value="Genomic_DNA"/>
</dbReference>
<gene>
    <name evidence="1" type="ORF">AVDCRST_MAG26-3887</name>
</gene>
<dbReference type="InterPro" id="IPR011991">
    <property type="entry name" value="ArsR-like_HTH"/>
</dbReference>
<dbReference type="AlphaFoldDB" id="A0A6J4JV55"/>
<accession>A0A6J4JV55</accession>
<dbReference type="Gene3D" id="1.10.10.10">
    <property type="entry name" value="Winged helix-like DNA-binding domain superfamily/Winged helix DNA-binding domain"/>
    <property type="match status" value="1"/>
</dbReference>
<evidence type="ECO:0000313" key="1">
    <source>
        <dbReference type="EMBL" id="CAA9288084.1"/>
    </source>
</evidence>
<dbReference type="Pfam" id="PF12840">
    <property type="entry name" value="HTH_20"/>
    <property type="match status" value="1"/>
</dbReference>
<dbReference type="SUPFAM" id="SSF46785">
    <property type="entry name" value="Winged helix' DNA-binding domain"/>
    <property type="match status" value="1"/>
</dbReference>
<dbReference type="CDD" id="cd00090">
    <property type="entry name" value="HTH_ARSR"/>
    <property type="match status" value="1"/>
</dbReference>
<name>A0A6J4JV55_9CHLR</name>
<proteinExistence type="predicted"/>
<evidence type="ECO:0008006" key="2">
    <source>
        <dbReference type="Google" id="ProtNLM"/>
    </source>
</evidence>
<sequence length="218" mass="24274">MPEKHQKSDRSKPDDVFIINDVETLKVVADPLRLRILEVLRRGPSTVKQLATALEVPLKKLYYHVNLLEAHALIRVVGTRLVSGIIEKQYQVAAHRLSVDRALLSLTTVPEPNQENLDAFLSVVLDHTKSEIKKSVQAGLINPEETSLWKGGLVLGRMALRLSPYHAEALHARLVDLSREFTALESDSRHGNLQSYDVLLGVYPTLPPPPSTEEADSV</sequence>